<gene>
    <name evidence="2" type="ORF">FM110_00750</name>
</gene>
<evidence type="ECO:0000313" key="2">
    <source>
        <dbReference type="EMBL" id="SLM87963.1"/>
    </source>
</evidence>
<name>A0A1X6WSZ6_9MICO</name>
<feature type="compositionally biased region" description="Acidic residues" evidence="1">
    <location>
        <begin position="276"/>
        <end position="292"/>
    </location>
</feature>
<accession>A0A1X6WSZ6</accession>
<evidence type="ECO:0008006" key="4">
    <source>
        <dbReference type="Google" id="ProtNLM"/>
    </source>
</evidence>
<protein>
    <recommendedName>
        <fullName evidence="4">DUF3027 domain-containing protein</fullName>
    </recommendedName>
</protein>
<dbReference type="InterPro" id="IPR021391">
    <property type="entry name" value="DUF3027"/>
</dbReference>
<dbReference type="OrthoDB" id="3210158at2"/>
<keyword evidence="3" id="KW-1185">Reference proteome</keyword>
<dbReference type="RefSeq" id="WP_087101723.1">
    <property type="nucleotide sequence ID" value="NZ_FWFG01000010.1"/>
</dbReference>
<evidence type="ECO:0000313" key="3">
    <source>
        <dbReference type="Proteomes" id="UP000195981"/>
    </source>
</evidence>
<proteinExistence type="predicted"/>
<dbReference type="AlphaFoldDB" id="A0A1X6WSZ6"/>
<feature type="region of interest" description="Disordered" evidence="1">
    <location>
        <begin position="158"/>
        <end position="178"/>
    </location>
</feature>
<organism evidence="2 3">
    <name type="scientific">Brachybacterium nesterenkovii</name>
    <dbReference type="NCBI Taxonomy" id="47847"/>
    <lineage>
        <taxon>Bacteria</taxon>
        <taxon>Bacillati</taxon>
        <taxon>Actinomycetota</taxon>
        <taxon>Actinomycetes</taxon>
        <taxon>Micrococcales</taxon>
        <taxon>Dermabacteraceae</taxon>
        <taxon>Brachybacterium</taxon>
    </lineage>
</organism>
<sequence length="306" mass="33308">MARTATPRLDAVSANAIELARQSLLEVTEPGQVGEHLRVEASAERLVTHVFDCTMPGYRGWSWVVVLARAPRAKAPTVSETALLPGSDALLAPEWEPWSERLKPSDVGADDLLPFREYDPRLEQGYEQTDDAEADRVAQWELGLGRARVLSQEGREEAAERWVSGEFGPRETSGRRRKGTVDAHCASCGFLSLLSGSLRQEFGICTNEWSPADGRVVSLRYGCGSHSETGQDDAPREDPSEHIVIDEYRIDAEPVAEASEPDQPAVAEPDQPAVAESDEPAAEPEPLVEADAPDSQTAPEEPVSES</sequence>
<reference evidence="2 3" key="1">
    <citation type="submission" date="2017-02" db="EMBL/GenBank/DDBJ databases">
        <authorList>
            <person name="Peterson S.W."/>
        </authorList>
    </citation>
    <scope>NUCLEOTIDE SEQUENCE [LARGE SCALE GENOMIC DNA]</scope>
    <source>
        <strain evidence="2 3">CIP104813</strain>
    </source>
</reference>
<feature type="region of interest" description="Disordered" evidence="1">
    <location>
        <begin position="253"/>
        <end position="306"/>
    </location>
</feature>
<dbReference type="Proteomes" id="UP000195981">
    <property type="component" value="Unassembled WGS sequence"/>
</dbReference>
<evidence type="ECO:0000256" key="1">
    <source>
        <dbReference type="SAM" id="MobiDB-lite"/>
    </source>
</evidence>
<dbReference type="EMBL" id="FWFG01000010">
    <property type="protein sequence ID" value="SLM87963.1"/>
    <property type="molecule type" value="Genomic_DNA"/>
</dbReference>
<dbReference type="Pfam" id="PF11228">
    <property type="entry name" value="DUF3027"/>
    <property type="match status" value="1"/>
</dbReference>